<dbReference type="EMBL" id="AWUE01021092">
    <property type="protein sequence ID" value="OMO63621.1"/>
    <property type="molecule type" value="Genomic_DNA"/>
</dbReference>
<gene>
    <name evidence="1" type="ORF">COLO4_32285</name>
</gene>
<evidence type="ECO:0000313" key="2">
    <source>
        <dbReference type="Proteomes" id="UP000187203"/>
    </source>
</evidence>
<evidence type="ECO:0000313" key="1">
    <source>
        <dbReference type="EMBL" id="OMO63621.1"/>
    </source>
</evidence>
<name>A0A1R3H031_9ROSI</name>
<proteinExistence type="predicted"/>
<organism evidence="1 2">
    <name type="scientific">Corchorus olitorius</name>
    <dbReference type="NCBI Taxonomy" id="93759"/>
    <lineage>
        <taxon>Eukaryota</taxon>
        <taxon>Viridiplantae</taxon>
        <taxon>Streptophyta</taxon>
        <taxon>Embryophyta</taxon>
        <taxon>Tracheophyta</taxon>
        <taxon>Spermatophyta</taxon>
        <taxon>Magnoliopsida</taxon>
        <taxon>eudicotyledons</taxon>
        <taxon>Gunneridae</taxon>
        <taxon>Pentapetalae</taxon>
        <taxon>rosids</taxon>
        <taxon>malvids</taxon>
        <taxon>Malvales</taxon>
        <taxon>Malvaceae</taxon>
        <taxon>Grewioideae</taxon>
        <taxon>Apeibeae</taxon>
        <taxon>Corchorus</taxon>
    </lineage>
</organism>
<comment type="caution">
    <text evidence="1">The sequence shown here is derived from an EMBL/GenBank/DDBJ whole genome shotgun (WGS) entry which is preliminary data.</text>
</comment>
<protein>
    <submittedName>
        <fullName evidence="1">Ankyrin repeat-containing protein</fullName>
    </submittedName>
</protein>
<sequence length="72" mass="8233">MRERSGKGTFSISFTQIFKLRETALLTAAEKGHLDVVKELSVLDSGGRFYEEPIQVWDVVKLMDGDDTEMYF</sequence>
<keyword evidence="2" id="KW-1185">Reference proteome</keyword>
<accession>A0A1R3H031</accession>
<reference evidence="2" key="1">
    <citation type="submission" date="2013-09" db="EMBL/GenBank/DDBJ databases">
        <title>Corchorus olitorius genome sequencing.</title>
        <authorList>
            <person name="Alam M."/>
            <person name="Haque M.S."/>
            <person name="Islam M.S."/>
            <person name="Emdad E.M."/>
            <person name="Islam M.M."/>
            <person name="Ahmed B."/>
            <person name="Halim A."/>
            <person name="Hossen Q.M.M."/>
            <person name="Hossain M.Z."/>
            <person name="Ahmed R."/>
            <person name="Khan M.M."/>
            <person name="Islam R."/>
            <person name="Rashid M.M."/>
            <person name="Khan S.A."/>
            <person name="Rahman M.S."/>
            <person name="Alam M."/>
            <person name="Yahiya A.S."/>
            <person name="Khan M.S."/>
            <person name="Azam M.S."/>
            <person name="Haque T."/>
            <person name="Lashkar M.Z.H."/>
            <person name="Akhand A.I."/>
            <person name="Morshed G."/>
            <person name="Roy S."/>
            <person name="Uddin K.S."/>
            <person name="Rabeya T."/>
            <person name="Hossain A.S."/>
            <person name="Chowdhury A."/>
            <person name="Snigdha A.R."/>
            <person name="Mortoza M.S."/>
            <person name="Matin S.A."/>
            <person name="Hoque S.M.E."/>
            <person name="Islam M.K."/>
            <person name="Roy D.K."/>
            <person name="Haider R."/>
            <person name="Moosa M.M."/>
            <person name="Elias S.M."/>
            <person name="Hasan A.M."/>
            <person name="Jahan S."/>
            <person name="Shafiuddin M."/>
            <person name="Mahmood N."/>
            <person name="Shommy N.S."/>
        </authorList>
    </citation>
    <scope>NUCLEOTIDE SEQUENCE [LARGE SCALE GENOMIC DNA]</scope>
    <source>
        <strain evidence="2">cv. O-4</strain>
    </source>
</reference>
<dbReference type="Proteomes" id="UP000187203">
    <property type="component" value="Unassembled WGS sequence"/>
</dbReference>
<dbReference type="AlphaFoldDB" id="A0A1R3H031"/>